<feature type="compositionally biased region" description="Pro residues" evidence="1">
    <location>
        <begin position="271"/>
        <end position="294"/>
    </location>
</feature>
<name>A0A3L9XZ42_9RHOB</name>
<accession>A0A3L9XZ42</accession>
<organism evidence="2 3">
    <name type="scientific">Rhodophyticola porphyridii</name>
    <dbReference type="NCBI Taxonomy" id="1852017"/>
    <lineage>
        <taxon>Bacteria</taxon>
        <taxon>Pseudomonadati</taxon>
        <taxon>Pseudomonadota</taxon>
        <taxon>Alphaproteobacteria</taxon>
        <taxon>Rhodobacterales</taxon>
        <taxon>Roseobacteraceae</taxon>
        <taxon>Rhodophyticola</taxon>
    </lineage>
</organism>
<reference evidence="2 3" key="1">
    <citation type="submission" date="2018-10" db="EMBL/GenBank/DDBJ databases">
        <authorList>
            <person name="Jung H.S."/>
            <person name="Jeon C.O."/>
        </authorList>
    </citation>
    <scope>NUCLEOTIDE SEQUENCE [LARGE SCALE GENOMIC DNA]</scope>
    <source>
        <strain evidence="2 3">MA-7-27</strain>
    </source>
</reference>
<protein>
    <submittedName>
        <fullName evidence="2">Uncharacterized protein</fullName>
    </submittedName>
</protein>
<dbReference type="AlphaFoldDB" id="A0A3L9XZ42"/>
<gene>
    <name evidence="2" type="ORF">D9R08_13200</name>
</gene>
<evidence type="ECO:0000313" key="3">
    <source>
        <dbReference type="Proteomes" id="UP000281343"/>
    </source>
</evidence>
<dbReference type="Gene3D" id="3.90.1530.10">
    <property type="entry name" value="Conserved hypothetical protein from pyrococcus furiosus pfu- 392566-001, ParB domain"/>
    <property type="match status" value="1"/>
</dbReference>
<evidence type="ECO:0000256" key="1">
    <source>
        <dbReference type="SAM" id="MobiDB-lite"/>
    </source>
</evidence>
<evidence type="ECO:0000313" key="2">
    <source>
        <dbReference type="EMBL" id="RMA41809.1"/>
    </source>
</evidence>
<keyword evidence="3" id="KW-1185">Reference proteome</keyword>
<sequence length="439" mass="49873">MQLKSISLSDLRVNRANDRHGELENETAAIAWLFNARETHMRNLAKDIVEQGTIYEPPLVSPDNGVFTVFDGNRRVTCLKLLEKPSRAPSTQLQEYFAALRKQWSGTFPTKITCHVETDRDRLDSILFRRHTGSQNGVGQSTWDDRMKNNFILRTGQASGFNVADEVEARLAEAKLLPGRRKIPRSTMNRLLSAETFRNRFGFSVRKKKFEFTHTENKVLAALARVAEDLATKKVVLGDLWDVDGKRRYLDRLEHEGVLPTAADALQPTGPRTPTPTPPKPPGPKPKPTPPPKPSSRTTLIPHKDYGITWPGRLQRHHEIWEELQFHLDLGKHRNAISVLFRVLLELSVENYIARQSTAAHKDDKLALKVQKVGKHLFDQGKIDKKQFDATKKFSQMGQLVSADTLNRYVHSSDFAPSDHHLTAMWDSLSDFIVRCLEA</sequence>
<dbReference type="SUPFAM" id="SSF110849">
    <property type="entry name" value="ParB/Sulfiredoxin"/>
    <property type="match status" value="1"/>
</dbReference>
<dbReference type="InterPro" id="IPR036086">
    <property type="entry name" value="ParB/Sulfiredoxin_sf"/>
</dbReference>
<dbReference type="RefSeq" id="WP_121898523.1">
    <property type="nucleotide sequence ID" value="NZ_RCNT01000006.1"/>
</dbReference>
<proteinExistence type="predicted"/>
<feature type="region of interest" description="Disordered" evidence="1">
    <location>
        <begin position="260"/>
        <end position="306"/>
    </location>
</feature>
<comment type="caution">
    <text evidence="2">The sequence shown here is derived from an EMBL/GenBank/DDBJ whole genome shotgun (WGS) entry which is preliminary data.</text>
</comment>
<dbReference type="EMBL" id="RCNT01000006">
    <property type="protein sequence ID" value="RMA41809.1"/>
    <property type="molecule type" value="Genomic_DNA"/>
</dbReference>
<dbReference type="OrthoDB" id="8266067at2"/>
<dbReference type="Proteomes" id="UP000281343">
    <property type="component" value="Unassembled WGS sequence"/>
</dbReference>